<evidence type="ECO:0000313" key="3">
    <source>
        <dbReference type="Proteomes" id="UP000535511"/>
    </source>
</evidence>
<dbReference type="Proteomes" id="UP000535511">
    <property type="component" value="Unassembled WGS sequence"/>
</dbReference>
<feature type="signal peptide" evidence="1">
    <location>
        <begin position="1"/>
        <end position="22"/>
    </location>
</feature>
<dbReference type="PROSITE" id="PS51257">
    <property type="entry name" value="PROKAR_LIPOPROTEIN"/>
    <property type="match status" value="1"/>
</dbReference>
<evidence type="ECO:0000313" key="2">
    <source>
        <dbReference type="EMBL" id="NYD43594.1"/>
    </source>
</evidence>
<comment type="caution">
    <text evidence="2">The sequence shown here is derived from an EMBL/GenBank/DDBJ whole genome shotgun (WGS) entry which is preliminary data.</text>
</comment>
<feature type="chain" id="PRO_5031248947" evidence="1">
    <location>
        <begin position="23"/>
        <end position="160"/>
    </location>
</feature>
<sequence>MTLPRRGTPCRLAGLVVLAAFAVVGCQGTGGQPGLADLRRTPGARASYPGATEYRRLEVEASANAMAKNPAQIKVDACAADPRGRVLAWFGKTLEEAGWSRDPGDTPVSDRREFRPEATAWSRGDRHFELRFLTAEFADHLAGEAGRRSGCPAAYETIVD</sequence>
<name>A0A7Y9E9A9_9ACTN</name>
<dbReference type="RefSeq" id="WP_179665095.1">
    <property type="nucleotide sequence ID" value="NZ_JACCBG010000001.1"/>
</dbReference>
<organism evidence="2 3">
    <name type="scientific">Nocardioides panaciterrulae</name>
    <dbReference type="NCBI Taxonomy" id="661492"/>
    <lineage>
        <taxon>Bacteria</taxon>
        <taxon>Bacillati</taxon>
        <taxon>Actinomycetota</taxon>
        <taxon>Actinomycetes</taxon>
        <taxon>Propionibacteriales</taxon>
        <taxon>Nocardioidaceae</taxon>
        <taxon>Nocardioides</taxon>
    </lineage>
</organism>
<evidence type="ECO:0000256" key="1">
    <source>
        <dbReference type="SAM" id="SignalP"/>
    </source>
</evidence>
<keyword evidence="1" id="KW-0732">Signal</keyword>
<dbReference type="EMBL" id="JACCBG010000001">
    <property type="protein sequence ID" value="NYD43594.1"/>
    <property type="molecule type" value="Genomic_DNA"/>
</dbReference>
<proteinExistence type="predicted"/>
<reference evidence="2 3" key="1">
    <citation type="submission" date="2020-07" db="EMBL/GenBank/DDBJ databases">
        <title>Sequencing the genomes of 1000 actinobacteria strains.</title>
        <authorList>
            <person name="Klenk H.-P."/>
        </authorList>
    </citation>
    <scope>NUCLEOTIDE SEQUENCE [LARGE SCALE GENOMIC DNA]</scope>
    <source>
        <strain evidence="2 3">DSM 21350</strain>
    </source>
</reference>
<dbReference type="AlphaFoldDB" id="A0A7Y9E9A9"/>
<accession>A0A7Y9E9A9</accession>
<keyword evidence="3" id="KW-1185">Reference proteome</keyword>
<gene>
    <name evidence="2" type="ORF">BJZ21_003677</name>
</gene>
<protein>
    <submittedName>
        <fullName evidence="2">Uncharacterized protein</fullName>
    </submittedName>
</protein>